<organism evidence="2 3">
    <name type="scientific">Streptomyces triticagri</name>
    <dbReference type="NCBI Taxonomy" id="2293568"/>
    <lineage>
        <taxon>Bacteria</taxon>
        <taxon>Bacillati</taxon>
        <taxon>Actinomycetota</taxon>
        <taxon>Actinomycetes</taxon>
        <taxon>Kitasatosporales</taxon>
        <taxon>Streptomycetaceae</taxon>
        <taxon>Streptomyces</taxon>
    </lineage>
</organism>
<dbReference type="InterPro" id="IPR036396">
    <property type="entry name" value="Cyt_P450_sf"/>
</dbReference>
<dbReference type="GO" id="GO:0004497">
    <property type="term" value="F:monooxygenase activity"/>
    <property type="evidence" value="ECO:0007669"/>
    <property type="project" value="InterPro"/>
</dbReference>
<gene>
    <name evidence="2" type="ORF">DY218_26135</name>
</gene>
<dbReference type="Gene3D" id="1.10.630.10">
    <property type="entry name" value="Cytochrome P450"/>
    <property type="match status" value="1"/>
</dbReference>
<dbReference type="EMBL" id="QUAK01000182">
    <property type="protein sequence ID" value="RFU83761.1"/>
    <property type="molecule type" value="Genomic_DNA"/>
</dbReference>
<dbReference type="InterPro" id="IPR002397">
    <property type="entry name" value="Cyt_P450_B"/>
</dbReference>
<proteinExistence type="inferred from homology"/>
<dbReference type="AlphaFoldDB" id="A0A372LYQ2"/>
<reference evidence="2 3" key="1">
    <citation type="submission" date="2018-08" db="EMBL/GenBank/DDBJ databases">
        <title>Isolation, diversity and antifungal activity of Actinobacteria from wheat.</title>
        <authorList>
            <person name="Han C."/>
        </authorList>
    </citation>
    <scope>NUCLEOTIDE SEQUENCE [LARGE SCALE GENOMIC DNA]</scope>
    <source>
        <strain evidence="2 3">NEAU-YY421</strain>
    </source>
</reference>
<dbReference type="GO" id="GO:0020037">
    <property type="term" value="F:heme binding"/>
    <property type="evidence" value="ECO:0007669"/>
    <property type="project" value="InterPro"/>
</dbReference>
<accession>A0A372LYQ2</accession>
<evidence type="ECO:0000313" key="3">
    <source>
        <dbReference type="Proteomes" id="UP000263094"/>
    </source>
</evidence>
<protein>
    <submittedName>
        <fullName evidence="2">Cytochrome P450</fullName>
    </submittedName>
</protein>
<dbReference type="PRINTS" id="PR00359">
    <property type="entry name" value="BP450"/>
</dbReference>
<dbReference type="GO" id="GO:0005506">
    <property type="term" value="F:iron ion binding"/>
    <property type="evidence" value="ECO:0007669"/>
    <property type="project" value="InterPro"/>
</dbReference>
<dbReference type="PANTHER" id="PTHR46696:SF1">
    <property type="entry name" value="CYTOCHROME P450 YJIB-RELATED"/>
    <property type="match status" value="1"/>
</dbReference>
<name>A0A372LYQ2_9ACTN</name>
<dbReference type="GO" id="GO:0016705">
    <property type="term" value="F:oxidoreductase activity, acting on paired donors, with incorporation or reduction of molecular oxygen"/>
    <property type="evidence" value="ECO:0007669"/>
    <property type="project" value="InterPro"/>
</dbReference>
<dbReference type="Proteomes" id="UP000263094">
    <property type="component" value="Unassembled WGS sequence"/>
</dbReference>
<evidence type="ECO:0000313" key="2">
    <source>
        <dbReference type="EMBL" id="RFU83761.1"/>
    </source>
</evidence>
<evidence type="ECO:0000256" key="1">
    <source>
        <dbReference type="ARBA" id="ARBA00010617"/>
    </source>
</evidence>
<comment type="caution">
    <text evidence="2">The sequence shown here is derived from an EMBL/GenBank/DDBJ whole genome shotgun (WGS) entry which is preliminary data.</text>
</comment>
<keyword evidence="3" id="KW-1185">Reference proteome</keyword>
<sequence>MFDEEFARDPAGVYDRLRGYGVAAPVALEPGVQALLVTHYKTARYILTSPDFSKDPHRWRDLREGRVPADSRVLPMMAPRPNCLFSDDTVHQARRQVVDESLGKIDDYELRRYVEQVADDLIDSFARTGRADLIAQYAKRLPLMVFNKMFGCPGDVGDRLVEGMGKIFDGVEAESGNVQVTEGLIELITHKQAVPGSDVTTWMLQHASRPDAEEVIHQLVTLLGAGSEAEQNLIGNALLKILTDPRFADDRVNVPIGTAIEEVLWQETPLANYAVHYARRPVDIYGTHFPEGIPIVISFAACNTDPEEILDADQRATSRSHLSWSAGPHRCPAQPHALSIGRIAIERLFNRLPDVQIAVDPAELTWRTGPFHRALHTLPAQFTPHVVTEPPAAARAVSPAVPRPGAALATLPDSGPVHPVPARRPRSPLRRLAQAWLRWWRGDT</sequence>
<comment type="similarity">
    <text evidence="1">Belongs to the cytochrome P450 family.</text>
</comment>
<dbReference type="SUPFAM" id="SSF48264">
    <property type="entry name" value="Cytochrome P450"/>
    <property type="match status" value="1"/>
</dbReference>
<dbReference type="PANTHER" id="PTHR46696">
    <property type="entry name" value="P450, PUTATIVE (EUROFUNG)-RELATED"/>
    <property type="match status" value="1"/>
</dbReference>
<dbReference type="OrthoDB" id="4133219at2"/>